<evidence type="ECO:0000313" key="1">
    <source>
        <dbReference type="EMBL" id="TFH91557.1"/>
    </source>
</evidence>
<organism evidence="1 2">
    <name type="scientific">Vibrio ouci</name>
    <dbReference type="NCBI Taxonomy" id="2499078"/>
    <lineage>
        <taxon>Bacteria</taxon>
        <taxon>Pseudomonadati</taxon>
        <taxon>Pseudomonadota</taxon>
        <taxon>Gammaproteobacteria</taxon>
        <taxon>Vibrionales</taxon>
        <taxon>Vibrionaceae</taxon>
        <taxon>Vibrio</taxon>
    </lineage>
</organism>
<accession>A0A4Y8WF78</accession>
<reference evidence="1 2" key="1">
    <citation type="submission" date="2019-01" db="EMBL/GenBank/DDBJ databases">
        <title>Vibrio BEI176 sp. nov, a marine bacterium isolated from China: eastern marignal seas.</title>
        <authorList>
            <person name="Li B."/>
        </authorList>
    </citation>
    <scope>NUCLEOTIDE SEQUENCE [LARGE SCALE GENOMIC DNA]</scope>
    <source>
        <strain evidence="1 2">BEI176</strain>
    </source>
</reference>
<dbReference type="OrthoDB" id="5900575at2"/>
<dbReference type="Proteomes" id="UP000297753">
    <property type="component" value="Unassembled WGS sequence"/>
</dbReference>
<dbReference type="EMBL" id="SATR01000014">
    <property type="protein sequence ID" value="TFH91557.1"/>
    <property type="molecule type" value="Genomic_DNA"/>
</dbReference>
<proteinExistence type="predicted"/>
<comment type="caution">
    <text evidence="1">The sequence shown here is derived from an EMBL/GenBank/DDBJ whole genome shotgun (WGS) entry which is preliminary data.</text>
</comment>
<keyword evidence="2" id="KW-1185">Reference proteome</keyword>
<gene>
    <name evidence="1" type="ORF">ELS82_10685</name>
</gene>
<sequence length="107" mass="12411">MPAQLSANCKVQTRNLQKLITIHCDQQWQLKEPLSVDTKQTLRTVQQRLMTYKELKLHEDMIALSEIEAILSQMSEPERDIAFCGVACIDFHIQLIDAWLEQHTTFA</sequence>
<dbReference type="RefSeq" id="WP_134835470.1">
    <property type="nucleotide sequence ID" value="NZ_SATR01000014.1"/>
</dbReference>
<name>A0A4Y8WF78_9VIBR</name>
<evidence type="ECO:0000313" key="2">
    <source>
        <dbReference type="Proteomes" id="UP000297753"/>
    </source>
</evidence>
<dbReference type="AlphaFoldDB" id="A0A4Y8WF78"/>
<protein>
    <submittedName>
        <fullName evidence="1">Uncharacterized protein</fullName>
    </submittedName>
</protein>